<protein>
    <submittedName>
        <fullName evidence="2">Cupin domain-containing protein</fullName>
    </submittedName>
</protein>
<dbReference type="AlphaFoldDB" id="A0A6I4SK18"/>
<evidence type="ECO:0000313" key="2">
    <source>
        <dbReference type="EMBL" id="MXO56053.1"/>
    </source>
</evidence>
<evidence type="ECO:0000313" key="3">
    <source>
        <dbReference type="Proteomes" id="UP000468943"/>
    </source>
</evidence>
<comment type="caution">
    <text evidence="2">The sequence shown here is derived from an EMBL/GenBank/DDBJ whole genome shotgun (WGS) entry which is preliminary data.</text>
</comment>
<sequence>MPELDLVPIPQTCATGYPAPNGAEVEGRWHRRLAPACGMGKLAATHVTLKPGAFSSQRHWHRVQDELLVMVSGEAILHEDGTTYDTKSVL</sequence>
<organism evidence="2 3">
    <name type="scientific">Pontixanthobacter gangjinensis</name>
    <dbReference type="NCBI Taxonomy" id="1028742"/>
    <lineage>
        <taxon>Bacteria</taxon>
        <taxon>Pseudomonadati</taxon>
        <taxon>Pseudomonadota</taxon>
        <taxon>Alphaproteobacteria</taxon>
        <taxon>Sphingomonadales</taxon>
        <taxon>Erythrobacteraceae</taxon>
        <taxon>Pontixanthobacter</taxon>
    </lineage>
</organism>
<dbReference type="OrthoDB" id="5290459at2"/>
<dbReference type="Gene3D" id="2.60.120.10">
    <property type="entry name" value="Jelly Rolls"/>
    <property type="match status" value="1"/>
</dbReference>
<dbReference type="InterPro" id="IPR013096">
    <property type="entry name" value="Cupin_2"/>
</dbReference>
<dbReference type="EMBL" id="WTYS01000001">
    <property type="protein sequence ID" value="MXO56053.1"/>
    <property type="molecule type" value="Genomic_DNA"/>
</dbReference>
<feature type="domain" description="Cupin type-2" evidence="1">
    <location>
        <begin position="46"/>
        <end position="85"/>
    </location>
</feature>
<reference evidence="2 3" key="1">
    <citation type="submission" date="2019-12" db="EMBL/GenBank/DDBJ databases">
        <title>Genomic-based taxomic classification of the family Erythrobacteraceae.</title>
        <authorList>
            <person name="Xu L."/>
        </authorList>
    </citation>
    <scope>NUCLEOTIDE SEQUENCE [LARGE SCALE GENOMIC DNA]</scope>
    <source>
        <strain evidence="2 3">JCM 17802</strain>
    </source>
</reference>
<keyword evidence="3" id="KW-1185">Reference proteome</keyword>
<evidence type="ECO:0000259" key="1">
    <source>
        <dbReference type="Pfam" id="PF07883"/>
    </source>
</evidence>
<dbReference type="InterPro" id="IPR011051">
    <property type="entry name" value="RmlC_Cupin_sf"/>
</dbReference>
<name>A0A6I4SK18_9SPHN</name>
<dbReference type="Proteomes" id="UP000468943">
    <property type="component" value="Unassembled WGS sequence"/>
</dbReference>
<dbReference type="Pfam" id="PF07883">
    <property type="entry name" value="Cupin_2"/>
    <property type="match status" value="1"/>
</dbReference>
<accession>A0A6I4SK18</accession>
<dbReference type="InterPro" id="IPR014710">
    <property type="entry name" value="RmlC-like_jellyroll"/>
</dbReference>
<dbReference type="SUPFAM" id="SSF51182">
    <property type="entry name" value="RmlC-like cupins"/>
    <property type="match status" value="1"/>
</dbReference>
<proteinExistence type="predicted"/>
<gene>
    <name evidence="2" type="ORF">GRI36_04075</name>
</gene>